<feature type="domain" description="DUF4015" evidence="2">
    <location>
        <begin position="88"/>
        <end position="409"/>
    </location>
</feature>
<dbReference type="InterPro" id="IPR025275">
    <property type="entry name" value="DUF4015"/>
</dbReference>
<dbReference type="PROSITE" id="PS51257">
    <property type="entry name" value="PROKAR_LIPOPROTEIN"/>
    <property type="match status" value="1"/>
</dbReference>
<dbReference type="Proteomes" id="UP001596028">
    <property type="component" value="Unassembled WGS sequence"/>
</dbReference>
<name>A0ABV9FP71_9BACL</name>
<reference evidence="4" key="1">
    <citation type="journal article" date="2019" name="Int. J. Syst. Evol. Microbiol.">
        <title>The Global Catalogue of Microorganisms (GCM) 10K type strain sequencing project: providing services to taxonomists for standard genome sequencing and annotation.</title>
        <authorList>
            <consortium name="The Broad Institute Genomics Platform"/>
            <consortium name="The Broad Institute Genome Sequencing Center for Infectious Disease"/>
            <person name="Wu L."/>
            <person name="Ma J."/>
        </authorList>
    </citation>
    <scope>NUCLEOTIDE SEQUENCE [LARGE SCALE GENOMIC DNA]</scope>
    <source>
        <strain evidence="4">CCUG 49571</strain>
    </source>
</reference>
<dbReference type="EMBL" id="JBHSEP010000042">
    <property type="protein sequence ID" value="MFC4602054.1"/>
    <property type="molecule type" value="Genomic_DNA"/>
</dbReference>
<dbReference type="GO" id="GO:0016787">
    <property type="term" value="F:hydrolase activity"/>
    <property type="evidence" value="ECO:0007669"/>
    <property type="project" value="UniProtKB-KW"/>
</dbReference>
<organism evidence="3 4">
    <name type="scientific">Cohnella hongkongensis</name>
    <dbReference type="NCBI Taxonomy" id="178337"/>
    <lineage>
        <taxon>Bacteria</taxon>
        <taxon>Bacillati</taxon>
        <taxon>Bacillota</taxon>
        <taxon>Bacilli</taxon>
        <taxon>Bacillales</taxon>
        <taxon>Paenibacillaceae</taxon>
        <taxon>Cohnella</taxon>
    </lineage>
</organism>
<accession>A0ABV9FP71</accession>
<gene>
    <name evidence="3" type="ORF">ACFO3S_27815</name>
</gene>
<keyword evidence="4" id="KW-1185">Reference proteome</keyword>
<dbReference type="Pfam" id="PF13200">
    <property type="entry name" value="DUF4015"/>
    <property type="match status" value="1"/>
</dbReference>
<evidence type="ECO:0000256" key="1">
    <source>
        <dbReference type="SAM" id="SignalP"/>
    </source>
</evidence>
<protein>
    <submittedName>
        <fullName evidence="3">Glycoside hydrolase</fullName>
    </submittedName>
</protein>
<keyword evidence="1" id="KW-0732">Signal</keyword>
<proteinExistence type="predicted"/>
<dbReference type="SUPFAM" id="SSF51445">
    <property type="entry name" value="(Trans)glycosidases"/>
    <property type="match status" value="1"/>
</dbReference>
<evidence type="ECO:0000313" key="4">
    <source>
        <dbReference type="Proteomes" id="UP001596028"/>
    </source>
</evidence>
<dbReference type="Gene3D" id="3.20.20.80">
    <property type="entry name" value="Glycosidases"/>
    <property type="match status" value="1"/>
</dbReference>
<feature type="signal peptide" evidence="1">
    <location>
        <begin position="1"/>
        <end position="29"/>
    </location>
</feature>
<evidence type="ECO:0000313" key="3">
    <source>
        <dbReference type="EMBL" id="MFC4602054.1"/>
    </source>
</evidence>
<dbReference type="RefSeq" id="WP_378103021.1">
    <property type="nucleotide sequence ID" value="NZ_JBHSEP010000042.1"/>
</dbReference>
<dbReference type="InterPro" id="IPR017853">
    <property type="entry name" value="GH"/>
</dbReference>
<keyword evidence="3" id="KW-0378">Hydrolase</keyword>
<evidence type="ECO:0000259" key="2">
    <source>
        <dbReference type="Pfam" id="PF13200"/>
    </source>
</evidence>
<comment type="caution">
    <text evidence="3">The sequence shown here is derived from an EMBL/GenBank/DDBJ whole genome shotgun (WGS) entry which is preliminary data.</text>
</comment>
<feature type="chain" id="PRO_5045770586" evidence="1">
    <location>
        <begin position="30"/>
        <end position="414"/>
    </location>
</feature>
<sequence length="414" mass="45803">MAARPAFRQICVFMLLAAAAVLSSGCSKSTVDPGAKNDLHRLERSLKQVADQPVNDLRTKPVKSAKPQAKNAASSSLLMKKPPRAIRGIYVTSYVANGSRMKELIELVDRTELNAMVLDINSGTGLTAPLRQGGPDGPVRPVPSERKAAKRYRDVIRELKRKKIYLIARIVTFNNPELAKAAPAWTLKRRDGSIWSDKNGTRWIDPYKQESWEYAISLAEYAAGLGFDEIQFDYVRFPENGAKVDREVKYADTHGRSKAQVIAAFLNQARTRLHQAGVPISADVFGMVGSSQDDMGIGQSWQAIAPAADVISPMLYPSHYSEGIWGIAHPDLSPGTIVKHALKDAATRNAKLRSQGAAAAQIRPWLQSFTASWIHPHQKYGQAQIREQILAARQAGIHSYMLWNSSCRYPEFKT</sequence>